<dbReference type="GeneID" id="57962329"/>
<name>A0A174MJ99_9FIRM</name>
<evidence type="ECO:0000313" key="6">
    <source>
        <dbReference type="Proteomes" id="UP000315200"/>
    </source>
</evidence>
<evidence type="ECO:0000313" key="1">
    <source>
        <dbReference type="EMBL" id="CUP34887.1"/>
    </source>
</evidence>
<evidence type="ECO:0000313" key="8">
    <source>
        <dbReference type="Proteomes" id="UP000719916"/>
    </source>
</evidence>
<dbReference type="Proteomes" id="UP000501069">
    <property type="component" value="Chromosome"/>
</dbReference>
<organism evidence="1 5">
    <name type="scientific">Enterocloster clostridioformis</name>
    <dbReference type="NCBI Taxonomy" id="1531"/>
    <lineage>
        <taxon>Bacteria</taxon>
        <taxon>Bacillati</taxon>
        <taxon>Bacillota</taxon>
        <taxon>Clostridia</taxon>
        <taxon>Lachnospirales</taxon>
        <taxon>Lachnospiraceae</taxon>
        <taxon>Enterocloster</taxon>
    </lineage>
</organism>
<reference evidence="1 5" key="1">
    <citation type="submission" date="2015-09" db="EMBL/GenBank/DDBJ databases">
        <authorList>
            <consortium name="Pathogen Informatics"/>
        </authorList>
    </citation>
    <scope>NUCLEOTIDE SEQUENCE [LARGE SCALE GENOMIC DNA]</scope>
    <source>
        <strain evidence="1 5">2789STDY5834865</strain>
    </source>
</reference>
<evidence type="ECO:0000313" key="2">
    <source>
        <dbReference type="EMBL" id="GEA39622.1"/>
    </source>
</evidence>
<evidence type="ECO:0000313" key="3">
    <source>
        <dbReference type="EMBL" id="NSJ42811.1"/>
    </source>
</evidence>
<protein>
    <submittedName>
        <fullName evidence="1">Uncharacterized protein</fullName>
    </submittedName>
</protein>
<gene>
    <name evidence="2" type="ORF">Ccl03g_53350</name>
    <name evidence="1" type="ORF">ERS852480_03147</name>
    <name evidence="4" type="ORF">FOC47_14255</name>
    <name evidence="3" type="ORF">G5B26_04270</name>
</gene>
<evidence type="ECO:0000313" key="7">
    <source>
        <dbReference type="Proteomes" id="UP000501069"/>
    </source>
</evidence>
<dbReference type="Proteomes" id="UP000719916">
    <property type="component" value="Unassembled WGS sequence"/>
</dbReference>
<dbReference type="EMBL" id="JAAISW010000004">
    <property type="protein sequence ID" value="NSJ42811.1"/>
    <property type="molecule type" value="Genomic_DNA"/>
</dbReference>
<dbReference type="EMBL" id="CP050964">
    <property type="protein sequence ID" value="QIX91597.1"/>
    <property type="molecule type" value="Genomic_DNA"/>
</dbReference>
<proteinExistence type="predicted"/>
<reference evidence="4 7" key="3">
    <citation type="submission" date="2019-11" db="EMBL/GenBank/DDBJ databases">
        <title>FDA dAtabase for Regulatory Grade micrObial Sequences (FDA-ARGOS): Supporting development and validation of Infectious Disease Dx tests.</title>
        <authorList>
            <person name="Turner S."/>
            <person name="Byrd R."/>
            <person name="Tallon L."/>
            <person name="Sadzewicz L."/>
            <person name="Vavikolanu K."/>
            <person name="Mehta A."/>
            <person name="Aluvathingal J."/>
            <person name="Nadendla S."/>
            <person name="Myers T."/>
            <person name="Yan Y."/>
            <person name="Sichtig H."/>
        </authorList>
    </citation>
    <scope>NUCLEOTIDE SEQUENCE [LARGE SCALE GENOMIC DNA]</scope>
    <source>
        <strain evidence="4 7">FDAARGOS_739</strain>
    </source>
</reference>
<reference evidence="2 6" key="2">
    <citation type="submission" date="2019-06" db="EMBL/GenBank/DDBJ databases">
        <title>Draft genome sequence of [Clostridium] clostridioforme NBRC 113352.</title>
        <authorList>
            <person name="Miura T."/>
            <person name="Furukawa M."/>
            <person name="Shimamura M."/>
            <person name="Ohyama Y."/>
            <person name="Yamazoe A."/>
            <person name="Kawasaki H."/>
        </authorList>
    </citation>
    <scope>NUCLEOTIDE SEQUENCE [LARGE SCALE GENOMIC DNA]</scope>
    <source>
        <strain evidence="2 6">NBRC 113352</strain>
    </source>
</reference>
<sequence>MGQAEKKTQGDTARLGVLSIPNVMLEAAGIPPDSDLIVEILPGVLLIGAEQPLWQANRPYLKLFDDLGIEPEEVTAILEKGGYFDE</sequence>
<reference evidence="3 8" key="4">
    <citation type="journal article" date="2020" name="Cell Host Microbe">
        <title>Functional and Genomic Variation between Human-Derived Isolates of Lachnospiraceae Reveals Inter- and Intra-Species Diversity.</title>
        <authorList>
            <person name="Sorbara M.T."/>
            <person name="Littmann E.R."/>
            <person name="Fontana E."/>
            <person name="Moody T.U."/>
            <person name="Kohout C.E."/>
            <person name="Gjonbalaj M."/>
            <person name="Eaton V."/>
            <person name="Seok R."/>
            <person name="Leiner I.M."/>
            <person name="Pamer E.G."/>
        </authorList>
    </citation>
    <scope>NUCLEOTIDE SEQUENCE [LARGE SCALE GENOMIC DNA]</scope>
    <source>
        <strain evidence="3 8">MSK.2.26</strain>
    </source>
</reference>
<dbReference type="Proteomes" id="UP000095512">
    <property type="component" value="Unassembled WGS sequence"/>
</dbReference>
<evidence type="ECO:0000313" key="5">
    <source>
        <dbReference type="Proteomes" id="UP000095512"/>
    </source>
</evidence>
<dbReference type="RefSeq" id="WP_002587109.1">
    <property type="nucleotide sequence ID" value="NZ_BJLB01000001.1"/>
</dbReference>
<dbReference type="EMBL" id="CZAB01000030">
    <property type="protein sequence ID" value="CUP34887.1"/>
    <property type="molecule type" value="Genomic_DNA"/>
</dbReference>
<accession>A0A174MJ99</accession>
<dbReference type="EMBL" id="BJLB01000001">
    <property type="protein sequence ID" value="GEA39622.1"/>
    <property type="molecule type" value="Genomic_DNA"/>
</dbReference>
<dbReference type="AlphaFoldDB" id="A0A174MJ99"/>
<reference evidence="3" key="5">
    <citation type="submission" date="2020-02" db="EMBL/GenBank/DDBJ databases">
        <authorList>
            <person name="Littmann E."/>
            <person name="Sorbara M."/>
        </authorList>
    </citation>
    <scope>NUCLEOTIDE SEQUENCE</scope>
    <source>
        <strain evidence="3">MSK.2.26</strain>
    </source>
</reference>
<evidence type="ECO:0000313" key="4">
    <source>
        <dbReference type="EMBL" id="QIX91597.1"/>
    </source>
</evidence>
<dbReference type="Proteomes" id="UP000315200">
    <property type="component" value="Unassembled WGS sequence"/>
</dbReference>